<dbReference type="EMBL" id="JAPZBO010000008">
    <property type="protein sequence ID" value="KAJ5308283.1"/>
    <property type="molecule type" value="Genomic_DNA"/>
</dbReference>
<feature type="transmembrane region" description="Helical" evidence="2">
    <location>
        <begin position="155"/>
        <end position="173"/>
    </location>
</feature>
<dbReference type="Proteomes" id="UP001147746">
    <property type="component" value="Unassembled WGS sequence"/>
</dbReference>
<accession>A0A9W9U218</accession>
<dbReference type="AlphaFoldDB" id="A0A9W9U218"/>
<keyword evidence="2" id="KW-0812">Transmembrane</keyword>
<dbReference type="Pfam" id="PF11927">
    <property type="entry name" value="HODM_asu-like"/>
    <property type="match status" value="1"/>
</dbReference>
<evidence type="ECO:0000256" key="2">
    <source>
        <dbReference type="SAM" id="Phobius"/>
    </source>
</evidence>
<comment type="caution">
    <text evidence="3">The sequence shown here is derived from an EMBL/GenBank/DDBJ whole genome shotgun (WGS) entry which is preliminary data.</text>
</comment>
<dbReference type="OrthoDB" id="5043642at2759"/>
<feature type="compositionally biased region" description="Basic and acidic residues" evidence="1">
    <location>
        <begin position="92"/>
        <end position="121"/>
    </location>
</feature>
<organism evidence="3 4">
    <name type="scientific">Penicillium atrosanguineum</name>
    <dbReference type="NCBI Taxonomy" id="1132637"/>
    <lineage>
        <taxon>Eukaryota</taxon>
        <taxon>Fungi</taxon>
        <taxon>Dikarya</taxon>
        <taxon>Ascomycota</taxon>
        <taxon>Pezizomycotina</taxon>
        <taxon>Eurotiomycetes</taxon>
        <taxon>Eurotiomycetidae</taxon>
        <taxon>Eurotiales</taxon>
        <taxon>Aspergillaceae</taxon>
        <taxon>Penicillium</taxon>
    </lineage>
</organism>
<keyword evidence="4" id="KW-1185">Reference proteome</keyword>
<reference evidence="3" key="1">
    <citation type="submission" date="2022-12" db="EMBL/GenBank/DDBJ databases">
        <authorList>
            <person name="Petersen C."/>
        </authorList>
    </citation>
    <scope>NUCLEOTIDE SEQUENCE</scope>
    <source>
        <strain evidence="3">IBT 21472</strain>
    </source>
</reference>
<gene>
    <name evidence="3" type="ORF">N7476_008939</name>
</gene>
<evidence type="ECO:0000256" key="1">
    <source>
        <dbReference type="SAM" id="MobiDB-lite"/>
    </source>
</evidence>
<keyword evidence="2" id="KW-1133">Transmembrane helix</keyword>
<proteinExistence type="predicted"/>
<evidence type="ECO:0000313" key="3">
    <source>
        <dbReference type="EMBL" id="KAJ5308283.1"/>
    </source>
</evidence>
<reference evidence="3" key="2">
    <citation type="journal article" date="2023" name="IMA Fungus">
        <title>Comparative genomic study of the Penicillium genus elucidates a diverse pangenome and 15 lateral gene transfer events.</title>
        <authorList>
            <person name="Petersen C."/>
            <person name="Sorensen T."/>
            <person name="Nielsen M.R."/>
            <person name="Sondergaard T.E."/>
            <person name="Sorensen J.L."/>
            <person name="Fitzpatrick D.A."/>
            <person name="Frisvad J.C."/>
            <person name="Nielsen K.L."/>
        </authorList>
    </citation>
    <scope>NUCLEOTIDE SEQUENCE</scope>
    <source>
        <strain evidence="3">IBT 21472</strain>
    </source>
</reference>
<keyword evidence="2" id="KW-0472">Membrane</keyword>
<protein>
    <submittedName>
        <fullName evidence="3">Uncharacterized protein</fullName>
    </submittedName>
</protein>
<feature type="transmembrane region" description="Helical" evidence="2">
    <location>
        <begin position="17"/>
        <end position="39"/>
    </location>
</feature>
<dbReference type="InterPro" id="IPR021848">
    <property type="entry name" value="HODM_asu-like"/>
</dbReference>
<evidence type="ECO:0000313" key="4">
    <source>
        <dbReference type="Proteomes" id="UP001147746"/>
    </source>
</evidence>
<feature type="region of interest" description="Disordered" evidence="1">
    <location>
        <begin position="85"/>
        <end position="123"/>
    </location>
</feature>
<name>A0A9W9U218_9EURO</name>
<sequence length="535" mass="61211">MAWYSILPPQLTQLESWAVRIFLLLGIITIFPWAALIVLDASLWLYRMIIWEFPWIGGRARGQQRPRAPSLNERLDGHRRSFRLGSMEPDESERGRSRDGSLDRTAEKENVVPTTDARDSQSTESLNSAYWHLAKMAHISLEAEAMPLRIMTPSFHFLLGALLIGSCLWIWRWSRQRILTHSKTSSKVLANETDGKNPIIAPLEEFNWETTEPPQFRPFRGKEKFNLTMALENLEPSELLLIDKTYKDRLTLRKELLQQHHDIVVAVNSDGNKMTDTLIRAAVSELYTSMLGEYLPTRYPTMFRLENEAFENLVTGETWPTTLTAETPTIQALEILMQTIDEDFLILLPELSPSSADQPKYILQAYTTCFPSGFNPREKLGRRLADIHGPVPGYADKIERSMDRFFARVEVGKYVKRVNWSITTGAQLFAAFGEVHGPGDISEEPGSKAMKLDDLDLYKTVLRCERQTLHRLPRSRALVFAFHTYTYPIQRIKDEGIGEELVVAVDGFKKGNVPAMNSYKRADVWGNALKEFMRS</sequence>